<dbReference type="InterPro" id="IPR047676">
    <property type="entry name" value="FxLYD_dom"/>
</dbReference>
<sequence length="163" mass="19628">MINIYLHSYLFQYIIYIYITERGVNMWKRLLIVGGLFIILIIFYSIPTNQPEEYKYGSYSNIEYSTLSETYQPKKKELIIVEGWKFELEGNYMYVRGSVENTGDKDISYYEIYAEYMDKDGKVIDSDWTNGTDVRVGAQQRFEIMTRYDERIERCRLSIREIW</sequence>
<name>A0A1B1YD84_THEST</name>
<dbReference type="AlphaFoldDB" id="A0A1B1YD84"/>
<gene>
    <name evidence="2" type="ORF">CSTERTH_06615</name>
</gene>
<evidence type="ECO:0000313" key="2">
    <source>
        <dbReference type="EMBL" id="ANW98724.1"/>
    </source>
</evidence>
<reference evidence="2 3" key="1">
    <citation type="submission" date="2016-02" db="EMBL/GenBank/DDBJ databases">
        <title>Comparison of Clostridium stercorarium subspecies using comparative genomics and transcriptomics.</title>
        <authorList>
            <person name="Schellenberg J."/>
            <person name="Thallinger G."/>
            <person name="Levin D.B."/>
            <person name="Zhang X."/>
            <person name="Alvare G."/>
            <person name="Fristensky B."/>
            <person name="Sparling R."/>
        </authorList>
    </citation>
    <scope>NUCLEOTIDE SEQUENCE [LARGE SCALE GENOMIC DNA]</scope>
    <source>
        <strain evidence="2 3">DSM 2910</strain>
    </source>
</reference>
<dbReference type="Proteomes" id="UP000092971">
    <property type="component" value="Chromosome"/>
</dbReference>
<feature type="transmembrane region" description="Helical" evidence="1">
    <location>
        <begin position="30"/>
        <end position="46"/>
    </location>
</feature>
<dbReference type="EMBL" id="CP014672">
    <property type="protein sequence ID" value="ANW98724.1"/>
    <property type="molecule type" value="Genomic_DNA"/>
</dbReference>
<keyword evidence="1" id="KW-0812">Transmembrane</keyword>
<evidence type="ECO:0000313" key="3">
    <source>
        <dbReference type="Proteomes" id="UP000092971"/>
    </source>
</evidence>
<evidence type="ECO:0008006" key="4">
    <source>
        <dbReference type="Google" id="ProtNLM"/>
    </source>
</evidence>
<proteinExistence type="predicted"/>
<accession>A0A1B1YD84</accession>
<keyword evidence="1" id="KW-0472">Membrane</keyword>
<keyword evidence="1" id="KW-1133">Transmembrane helix</keyword>
<dbReference type="NCBIfam" id="NF038353">
    <property type="entry name" value="FxLYD_dom"/>
    <property type="match status" value="1"/>
</dbReference>
<evidence type="ECO:0000256" key="1">
    <source>
        <dbReference type="SAM" id="Phobius"/>
    </source>
</evidence>
<protein>
    <recommendedName>
        <fullName evidence="4">DUF3426 domain-containing protein</fullName>
    </recommendedName>
</protein>
<organism evidence="2 3">
    <name type="scientific">Thermoclostridium stercorarium subsp. thermolacticum DSM 2910</name>
    <dbReference type="NCBI Taxonomy" id="1121336"/>
    <lineage>
        <taxon>Bacteria</taxon>
        <taxon>Bacillati</taxon>
        <taxon>Bacillota</taxon>
        <taxon>Clostridia</taxon>
        <taxon>Eubacteriales</taxon>
        <taxon>Oscillospiraceae</taxon>
        <taxon>Thermoclostridium</taxon>
    </lineage>
</organism>